<comment type="caution">
    <text evidence="6">The sequence shown here is derived from an EMBL/GenBank/DDBJ whole genome shotgun (WGS) entry which is preliminary data.</text>
</comment>
<dbReference type="PANTHER" id="PTHR12883">
    <property type="entry name" value="ADIPOCYTE-SPECIFIC PROTEIN 4-RELATED"/>
    <property type="match status" value="1"/>
</dbReference>
<feature type="compositionally biased region" description="Low complexity" evidence="5">
    <location>
        <begin position="16"/>
        <end position="30"/>
    </location>
</feature>
<dbReference type="GO" id="GO:0005509">
    <property type="term" value="F:calcium ion binding"/>
    <property type="evidence" value="ECO:0007669"/>
    <property type="project" value="InterPro"/>
</dbReference>
<dbReference type="PANTHER" id="PTHR12883:SF0">
    <property type="entry name" value="PAT COMPLEX SUBUNIT CCDC47"/>
    <property type="match status" value="1"/>
</dbReference>
<dbReference type="AlphaFoldDB" id="A0AAN9UYZ7"/>
<keyword evidence="7" id="KW-1185">Reference proteome</keyword>
<feature type="compositionally biased region" description="Basic and acidic residues" evidence="5">
    <location>
        <begin position="405"/>
        <end position="421"/>
    </location>
</feature>
<accession>A0AAN9UYZ7</accession>
<keyword evidence="4" id="KW-0472">Membrane</keyword>
<name>A0AAN9UYZ7_9PEZI</name>
<dbReference type="GO" id="GO:0032469">
    <property type="term" value="P:endoplasmic reticulum calcium ion homeostasis"/>
    <property type="evidence" value="ECO:0007669"/>
    <property type="project" value="InterPro"/>
</dbReference>
<protein>
    <submittedName>
        <fullName evidence="6">Uncharacterized protein</fullName>
    </submittedName>
</protein>
<reference evidence="6 7" key="1">
    <citation type="submission" date="2024-02" db="EMBL/GenBank/DDBJ databases">
        <title>De novo assembly and annotation of 12 fungi associated with fruit tree decline syndrome in Ontario, Canada.</title>
        <authorList>
            <person name="Sulman M."/>
            <person name="Ellouze W."/>
            <person name="Ilyukhin E."/>
        </authorList>
    </citation>
    <scope>NUCLEOTIDE SEQUENCE [LARGE SCALE GENOMIC DNA]</scope>
    <source>
        <strain evidence="6 7">M11/M66-122</strain>
    </source>
</reference>
<dbReference type="Pfam" id="PF07946">
    <property type="entry name" value="CCDC47"/>
    <property type="match status" value="1"/>
</dbReference>
<dbReference type="GO" id="GO:0005783">
    <property type="term" value="C:endoplasmic reticulum"/>
    <property type="evidence" value="ECO:0007669"/>
    <property type="project" value="InterPro"/>
</dbReference>
<proteinExistence type="predicted"/>
<evidence type="ECO:0000256" key="2">
    <source>
        <dbReference type="ARBA" id="ARBA00022692"/>
    </source>
</evidence>
<feature type="region of interest" description="Disordered" evidence="5">
    <location>
        <begin position="1"/>
        <end position="30"/>
    </location>
</feature>
<dbReference type="EMBL" id="JAKJXP020000008">
    <property type="protein sequence ID" value="KAK7756166.1"/>
    <property type="molecule type" value="Genomic_DNA"/>
</dbReference>
<evidence type="ECO:0000256" key="1">
    <source>
        <dbReference type="ARBA" id="ARBA00004167"/>
    </source>
</evidence>
<evidence type="ECO:0000256" key="5">
    <source>
        <dbReference type="SAM" id="MobiDB-lite"/>
    </source>
</evidence>
<organism evidence="6 7">
    <name type="scientific">Diatrype stigma</name>
    <dbReference type="NCBI Taxonomy" id="117547"/>
    <lineage>
        <taxon>Eukaryota</taxon>
        <taxon>Fungi</taxon>
        <taxon>Dikarya</taxon>
        <taxon>Ascomycota</taxon>
        <taxon>Pezizomycotina</taxon>
        <taxon>Sordariomycetes</taxon>
        <taxon>Xylariomycetidae</taxon>
        <taxon>Xylariales</taxon>
        <taxon>Diatrypaceae</taxon>
        <taxon>Diatrype</taxon>
    </lineage>
</organism>
<dbReference type="GO" id="GO:0016020">
    <property type="term" value="C:membrane"/>
    <property type="evidence" value="ECO:0007669"/>
    <property type="project" value="UniProtKB-SubCell"/>
</dbReference>
<keyword evidence="2" id="KW-0812">Transmembrane</keyword>
<dbReference type="Proteomes" id="UP001320420">
    <property type="component" value="Unassembled WGS sequence"/>
</dbReference>
<feature type="region of interest" description="Disordered" evidence="5">
    <location>
        <begin position="378"/>
        <end position="430"/>
    </location>
</feature>
<evidence type="ECO:0000256" key="3">
    <source>
        <dbReference type="ARBA" id="ARBA00022989"/>
    </source>
</evidence>
<keyword evidence="3" id="KW-1133">Transmembrane helix</keyword>
<comment type="subcellular location">
    <subcellularLocation>
        <location evidence="1">Membrane</location>
        <topology evidence="1">Single-pass membrane protein</topology>
    </subcellularLocation>
</comment>
<gene>
    <name evidence="6" type="ORF">SLS62_001758</name>
</gene>
<dbReference type="InterPro" id="IPR012879">
    <property type="entry name" value="CCDC47"/>
</dbReference>
<evidence type="ECO:0000313" key="6">
    <source>
        <dbReference type="EMBL" id="KAK7756166.1"/>
    </source>
</evidence>
<evidence type="ECO:0000313" key="7">
    <source>
        <dbReference type="Proteomes" id="UP001320420"/>
    </source>
</evidence>
<feature type="compositionally biased region" description="Basic and acidic residues" evidence="5">
    <location>
        <begin position="378"/>
        <end position="389"/>
    </location>
</feature>
<evidence type="ECO:0000256" key="4">
    <source>
        <dbReference type="ARBA" id="ARBA00023136"/>
    </source>
</evidence>
<sequence>MADFLKNIIGGDKSSESPAPSADSDFADFAGAASPSPVSFGDAPDSAAPGGAAPTIRPYTAWYNIHERHSISEFKAEGIILACIAVIFTLHYIGTTLNRSKSKAWIKAHAPLLTSEFSRVGFLDKNPEQLSPEQLIKEKSLFEYASYATGRQNVAFMDVKISLKKRFNPFMTAIETTLGFFLDSFTTPDDSVEAVIYPFDGKEDKIVPGIPGSAELRSKDLKSSYDGFVWAVVNKDNMKQLRDDRYDVSITFTKDNSKLPNWATVMSENAEVTNTLLTDELVSAIKQAGDLFEYLIVSDQPLEKPRTLEETTPRKRLYLRYRLPSSNSFENLVPLLSYFIRMSDHLAASAHFRAEVNRKLKHVREDLIKHLQKQLEEEKAEERALERDKAKKAKRDAELNALDAKAQKRYLEKEKEKEMRKSAKKSTVRA</sequence>